<evidence type="ECO:0000259" key="6">
    <source>
        <dbReference type="PROSITE" id="PS50110"/>
    </source>
</evidence>
<evidence type="ECO:0000313" key="8">
    <source>
        <dbReference type="Proteomes" id="UP001303946"/>
    </source>
</evidence>
<keyword evidence="1" id="KW-0808">Transferase</keyword>
<dbReference type="InterPro" id="IPR003594">
    <property type="entry name" value="HATPase_dom"/>
</dbReference>
<keyword evidence="3" id="KW-0902">Two-component regulatory system</keyword>
<feature type="region of interest" description="Disordered" evidence="5">
    <location>
        <begin position="362"/>
        <end position="390"/>
    </location>
</feature>
<dbReference type="Pfam" id="PF00072">
    <property type="entry name" value="Response_reg"/>
    <property type="match status" value="1"/>
</dbReference>
<proteinExistence type="predicted"/>
<dbReference type="PANTHER" id="PTHR24421">
    <property type="entry name" value="NITRATE/NITRITE SENSOR PROTEIN NARX-RELATED"/>
    <property type="match status" value="1"/>
</dbReference>
<dbReference type="RefSeq" id="WP_316702674.1">
    <property type="nucleotide sequence ID" value="NZ_CP136336.1"/>
</dbReference>
<dbReference type="InterPro" id="IPR011006">
    <property type="entry name" value="CheY-like_superfamily"/>
</dbReference>
<feature type="modified residue" description="4-aspartylphosphate" evidence="4">
    <location>
        <position position="64"/>
    </location>
</feature>
<dbReference type="SUPFAM" id="SSF52172">
    <property type="entry name" value="CheY-like"/>
    <property type="match status" value="1"/>
</dbReference>
<dbReference type="InterPro" id="IPR036890">
    <property type="entry name" value="HATPase_C_sf"/>
</dbReference>
<evidence type="ECO:0000313" key="7">
    <source>
        <dbReference type="EMBL" id="WOB09799.1"/>
    </source>
</evidence>
<dbReference type="PANTHER" id="PTHR24421:SF59">
    <property type="entry name" value="OXYGEN SENSOR HISTIDINE KINASE NREB"/>
    <property type="match status" value="1"/>
</dbReference>
<feature type="compositionally biased region" description="Acidic residues" evidence="5">
    <location>
        <begin position="362"/>
        <end position="371"/>
    </location>
</feature>
<dbReference type="InterPro" id="IPR050482">
    <property type="entry name" value="Sensor_HK_TwoCompSys"/>
</dbReference>
<gene>
    <name evidence="7" type="ORF">RXV79_06965</name>
</gene>
<evidence type="ECO:0000256" key="1">
    <source>
        <dbReference type="ARBA" id="ARBA00022679"/>
    </source>
</evidence>
<evidence type="ECO:0000256" key="3">
    <source>
        <dbReference type="ARBA" id="ARBA00023012"/>
    </source>
</evidence>
<protein>
    <submittedName>
        <fullName evidence="7">Response regulator</fullName>
    </submittedName>
</protein>
<dbReference type="Gene3D" id="1.20.5.1930">
    <property type="match status" value="1"/>
</dbReference>
<sequence length="390" mass="42491">MPPFAPQEKRLRLLHLEDSELDHQLMVAHLRRDGLVAETTRVDSEAAFLQALDAEPPWDVVVSDYNLPGFSGLVALDLIKASGKMVPFILVSGEIGEDTAVEAMRNGASDYLLKNNLTRLAPALLHAVETHELQLARQRADRELGESKQRVHELAQHLQVSVEQERAAIAREIHDDVGGSLTALKFDLAWIARHSDSPEVLARVNSALETVTHAIEASQRVMHNLRPAILEQGLIAALQWMASRFEKRTGITCEFRSRHEHLTLPPGVPLVAYRTAQEALTNVSKHAQASAVHIDLSLAGGVLSLEVSDNGRGLSQDDLAKARSFGIRGLHERAGTVGGWVDLSSGPGGTTLILSVPLEPDTDNMDLEITEPGELKDPSGPYDPTVWGAL</sequence>
<evidence type="ECO:0000256" key="4">
    <source>
        <dbReference type="PROSITE-ProRule" id="PRU00169"/>
    </source>
</evidence>
<dbReference type="CDD" id="cd16917">
    <property type="entry name" value="HATPase_UhpB-NarQ-NarX-like"/>
    <property type="match status" value="1"/>
</dbReference>
<evidence type="ECO:0000256" key="5">
    <source>
        <dbReference type="SAM" id="MobiDB-lite"/>
    </source>
</evidence>
<dbReference type="Pfam" id="PF02518">
    <property type="entry name" value="HATPase_c"/>
    <property type="match status" value="1"/>
</dbReference>
<keyword evidence="2" id="KW-0418">Kinase</keyword>
<keyword evidence="8" id="KW-1185">Reference proteome</keyword>
<feature type="domain" description="Response regulatory" evidence="6">
    <location>
        <begin position="12"/>
        <end position="129"/>
    </location>
</feature>
<dbReference type="SUPFAM" id="SSF55874">
    <property type="entry name" value="ATPase domain of HSP90 chaperone/DNA topoisomerase II/histidine kinase"/>
    <property type="match status" value="1"/>
</dbReference>
<dbReference type="EMBL" id="CP136336">
    <property type="protein sequence ID" value="WOB09799.1"/>
    <property type="molecule type" value="Genomic_DNA"/>
</dbReference>
<dbReference type="InterPro" id="IPR011712">
    <property type="entry name" value="Sig_transdc_His_kin_sub3_dim/P"/>
</dbReference>
<dbReference type="InterPro" id="IPR001789">
    <property type="entry name" value="Sig_transdc_resp-reg_receiver"/>
</dbReference>
<dbReference type="Gene3D" id="3.30.565.10">
    <property type="entry name" value="Histidine kinase-like ATPase, C-terminal domain"/>
    <property type="match status" value="1"/>
</dbReference>
<dbReference type="CDD" id="cd00156">
    <property type="entry name" value="REC"/>
    <property type="match status" value="1"/>
</dbReference>
<dbReference type="SMART" id="SM00448">
    <property type="entry name" value="REC"/>
    <property type="match status" value="1"/>
</dbReference>
<dbReference type="PROSITE" id="PS50110">
    <property type="entry name" value="RESPONSE_REGULATORY"/>
    <property type="match status" value="1"/>
</dbReference>
<dbReference type="Pfam" id="PF07730">
    <property type="entry name" value="HisKA_3"/>
    <property type="match status" value="1"/>
</dbReference>
<organism evidence="7 8">
    <name type="scientific">Piscinibacter gummiphilus</name>
    <dbReference type="NCBI Taxonomy" id="946333"/>
    <lineage>
        <taxon>Bacteria</taxon>
        <taxon>Pseudomonadati</taxon>
        <taxon>Pseudomonadota</taxon>
        <taxon>Betaproteobacteria</taxon>
        <taxon>Burkholderiales</taxon>
        <taxon>Sphaerotilaceae</taxon>
        <taxon>Piscinibacter</taxon>
    </lineage>
</organism>
<dbReference type="Gene3D" id="3.40.50.2300">
    <property type="match status" value="1"/>
</dbReference>
<reference evidence="7 8" key="1">
    <citation type="submission" date="2023-10" db="EMBL/GenBank/DDBJ databases">
        <title>Bacteria for the degradation of biodegradable plastic PBAT(Polybutylene adipate terephthalate).</title>
        <authorList>
            <person name="Weon H.-Y."/>
            <person name="Yeon J."/>
        </authorList>
    </citation>
    <scope>NUCLEOTIDE SEQUENCE [LARGE SCALE GENOMIC DNA]</scope>
    <source>
        <strain evidence="7 8">SBD 7-3</strain>
    </source>
</reference>
<dbReference type="SMART" id="SM00387">
    <property type="entry name" value="HATPase_c"/>
    <property type="match status" value="1"/>
</dbReference>
<dbReference type="Proteomes" id="UP001303946">
    <property type="component" value="Chromosome"/>
</dbReference>
<keyword evidence="4" id="KW-0597">Phosphoprotein</keyword>
<name>A0ABZ0CXW9_9BURK</name>
<accession>A0ABZ0CXW9</accession>
<evidence type="ECO:0000256" key="2">
    <source>
        <dbReference type="ARBA" id="ARBA00022777"/>
    </source>
</evidence>